<dbReference type="Pfam" id="PF01594">
    <property type="entry name" value="AI-2E_transport"/>
    <property type="match status" value="1"/>
</dbReference>
<feature type="transmembrane region" description="Helical" evidence="9">
    <location>
        <begin position="280"/>
        <end position="308"/>
    </location>
</feature>
<evidence type="ECO:0000313" key="11">
    <source>
        <dbReference type="Proteomes" id="UP000518206"/>
    </source>
</evidence>
<evidence type="ECO:0000313" key="10">
    <source>
        <dbReference type="EMBL" id="MBB2922130.1"/>
    </source>
</evidence>
<organism evidence="10 11">
    <name type="scientific">Cellulomonas cellasea</name>
    <dbReference type="NCBI Taxonomy" id="43670"/>
    <lineage>
        <taxon>Bacteria</taxon>
        <taxon>Bacillati</taxon>
        <taxon>Actinomycetota</taxon>
        <taxon>Actinomycetes</taxon>
        <taxon>Micrococcales</taxon>
        <taxon>Cellulomonadaceae</taxon>
        <taxon>Cellulomonas</taxon>
    </lineage>
</organism>
<dbReference type="PANTHER" id="PTHR21716">
    <property type="entry name" value="TRANSMEMBRANE PROTEIN"/>
    <property type="match status" value="1"/>
</dbReference>
<dbReference type="Proteomes" id="UP000518206">
    <property type="component" value="Unassembled WGS sequence"/>
</dbReference>
<accession>A0A7W4UED4</accession>
<dbReference type="EMBL" id="JACHVX010000001">
    <property type="protein sequence ID" value="MBB2922130.1"/>
    <property type="molecule type" value="Genomic_DNA"/>
</dbReference>
<evidence type="ECO:0000256" key="8">
    <source>
        <dbReference type="SAM" id="MobiDB-lite"/>
    </source>
</evidence>
<evidence type="ECO:0000256" key="5">
    <source>
        <dbReference type="ARBA" id="ARBA00022692"/>
    </source>
</evidence>
<protein>
    <submittedName>
        <fullName evidence="10">Putative PurR-regulated permease PerM</fullName>
    </submittedName>
</protein>
<feature type="region of interest" description="Disordered" evidence="8">
    <location>
        <begin position="390"/>
        <end position="410"/>
    </location>
</feature>
<evidence type="ECO:0000256" key="7">
    <source>
        <dbReference type="ARBA" id="ARBA00023136"/>
    </source>
</evidence>
<reference evidence="10 11" key="2">
    <citation type="submission" date="2020-08" db="EMBL/GenBank/DDBJ databases">
        <authorList>
            <person name="Partida-Martinez L."/>
            <person name="Huntemann M."/>
            <person name="Clum A."/>
            <person name="Wang J."/>
            <person name="Palaniappan K."/>
            <person name="Ritter S."/>
            <person name="Chen I.-M."/>
            <person name="Stamatis D."/>
            <person name="Reddy T."/>
            <person name="O'Malley R."/>
            <person name="Daum C."/>
            <person name="Shapiro N."/>
            <person name="Ivanova N."/>
            <person name="Kyrpides N."/>
            <person name="Woyke T."/>
        </authorList>
    </citation>
    <scope>NUCLEOTIDE SEQUENCE [LARGE SCALE GENOMIC DNA]</scope>
    <source>
        <strain evidence="10 11">RAS26</strain>
    </source>
</reference>
<keyword evidence="5 9" id="KW-0812">Transmembrane</keyword>
<proteinExistence type="inferred from homology"/>
<keyword evidence="7 9" id="KW-0472">Membrane</keyword>
<feature type="transmembrane region" description="Helical" evidence="9">
    <location>
        <begin position="54"/>
        <end position="71"/>
    </location>
</feature>
<feature type="transmembrane region" description="Helical" evidence="9">
    <location>
        <begin position="255"/>
        <end position="274"/>
    </location>
</feature>
<evidence type="ECO:0000256" key="3">
    <source>
        <dbReference type="ARBA" id="ARBA00022448"/>
    </source>
</evidence>
<evidence type="ECO:0000256" key="4">
    <source>
        <dbReference type="ARBA" id="ARBA00022475"/>
    </source>
</evidence>
<comment type="caution">
    <text evidence="10">The sequence shown here is derived from an EMBL/GenBank/DDBJ whole genome shotgun (WGS) entry which is preliminary data.</text>
</comment>
<dbReference type="GO" id="GO:0005886">
    <property type="term" value="C:plasma membrane"/>
    <property type="evidence" value="ECO:0007669"/>
    <property type="project" value="UniProtKB-SubCell"/>
</dbReference>
<evidence type="ECO:0000256" key="2">
    <source>
        <dbReference type="ARBA" id="ARBA00009773"/>
    </source>
</evidence>
<dbReference type="PANTHER" id="PTHR21716:SF53">
    <property type="entry name" value="PERMEASE PERM-RELATED"/>
    <property type="match status" value="1"/>
</dbReference>
<feature type="transmembrane region" description="Helical" evidence="9">
    <location>
        <begin position="108"/>
        <end position="129"/>
    </location>
</feature>
<reference evidence="10 11" key="1">
    <citation type="submission" date="2020-08" db="EMBL/GenBank/DDBJ databases">
        <title>The Agave Microbiome: Exploring the role of microbial communities in plant adaptations to desert environments.</title>
        <authorList>
            <person name="Partida-Martinez L.P."/>
        </authorList>
    </citation>
    <scope>NUCLEOTIDE SEQUENCE [LARGE SCALE GENOMIC DNA]</scope>
    <source>
        <strain evidence="10 11">RAS26</strain>
    </source>
</reference>
<gene>
    <name evidence="10" type="ORF">FHR80_001024</name>
</gene>
<evidence type="ECO:0000256" key="6">
    <source>
        <dbReference type="ARBA" id="ARBA00022989"/>
    </source>
</evidence>
<feature type="transmembrane region" description="Helical" evidence="9">
    <location>
        <begin position="346"/>
        <end position="379"/>
    </location>
</feature>
<feature type="transmembrane region" description="Helical" evidence="9">
    <location>
        <begin position="189"/>
        <end position="215"/>
    </location>
</feature>
<dbReference type="InterPro" id="IPR002549">
    <property type="entry name" value="AI-2E-like"/>
</dbReference>
<evidence type="ECO:0000256" key="1">
    <source>
        <dbReference type="ARBA" id="ARBA00004651"/>
    </source>
</evidence>
<keyword evidence="4" id="KW-1003">Cell membrane</keyword>
<evidence type="ECO:0000256" key="9">
    <source>
        <dbReference type="SAM" id="Phobius"/>
    </source>
</evidence>
<dbReference type="GO" id="GO:0055085">
    <property type="term" value="P:transmembrane transport"/>
    <property type="evidence" value="ECO:0007669"/>
    <property type="project" value="TreeGrafter"/>
</dbReference>
<keyword evidence="6 9" id="KW-1133">Transmembrane helix</keyword>
<dbReference type="AlphaFoldDB" id="A0A7W4UED4"/>
<dbReference type="RefSeq" id="WP_183295021.1">
    <property type="nucleotide sequence ID" value="NZ_JACHVX010000001.1"/>
</dbReference>
<feature type="transmembrane region" description="Helical" evidence="9">
    <location>
        <begin position="315"/>
        <end position="334"/>
    </location>
</feature>
<sequence length="410" mass="43034">MAEESTSNDRSPVPSRLLAGAGPAARKVAGARRNPSVIGLEQTAPHWLRVMAGVGWRLLVVVAAVALIFYATSRVQLLFVAVFIALVMTAVLRPAVDGLSRFLPRGLATALSLLGGILVLLGMLTYVGVSVAGQWESLSVQFGEGIDDIIDFLENGPLPFTVTTEQLNEWIDNGRAWVVEHGGELAGQAAAGAGGVVEVFTALALATFCSVFFLARGRDMWVWFLNQLPARVRETWKVAAGAGWYTFSGYTRGTMIIAVSDGLLAFLLLSIIGVPLAAPLAVLVLIGAFIPLIGAPAAMIIAMIVALAANGPIQAAVVGIGIALIGQFEGHILQPLVMGKQVSLHPVVVALVVTAGTLTAGILGAVISVPLVAVFWAIFSRLRRIDPPMEDPVADEDDALPDDAERIAGQ</sequence>
<feature type="transmembrane region" description="Helical" evidence="9">
    <location>
        <begin position="77"/>
        <end position="96"/>
    </location>
</feature>
<name>A0A7W4UED4_9CELL</name>
<comment type="subcellular location">
    <subcellularLocation>
        <location evidence="1">Cell membrane</location>
        <topology evidence="1">Multi-pass membrane protein</topology>
    </subcellularLocation>
</comment>
<keyword evidence="3" id="KW-0813">Transport</keyword>
<comment type="similarity">
    <text evidence="2">Belongs to the autoinducer-2 exporter (AI-2E) (TC 2.A.86) family.</text>
</comment>
<feature type="compositionally biased region" description="Acidic residues" evidence="8">
    <location>
        <begin position="390"/>
        <end position="402"/>
    </location>
</feature>